<dbReference type="Pfam" id="PF04879">
    <property type="entry name" value="Molybdop_Fe4S4"/>
    <property type="match status" value="1"/>
</dbReference>
<dbReference type="InterPro" id="IPR041854">
    <property type="entry name" value="BFD-like_2Fe2S-bd_dom_sf"/>
</dbReference>
<protein>
    <submittedName>
        <fullName evidence="12">Nitrate reductase</fullName>
    </submittedName>
</protein>
<dbReference type="Gene3D" id="2.40.40.20">
    <property type="match status" value="1"/>
</dbReference>
<feature type="domain" description="4Fe-4S Mo/W bis-MGD-type" evidence="11">
    <location>
        <begin position="6"/>
        <end position="62"/>
    </location>
</feature>
<comment type="cofactor">
    <cofactor evidence="1">
        <name>Mo-bis(molybdopterin guanine dinucleotide)</name>
        <dbReference type="ChEBI" id="CHEBI:60539"/>
    </cofactor>
</comment>
<dbReference type="PROSITE" id="PS00551">
    <property type="entry name" value="MOLYBDOPTERIN_PROK_1"/>
    <property type="match status" value="1"/>
</dbReference>
<dbReference type="InterPro" id="IPR007419">
    <property type="entry name" value="BFD-like_2Fe2S-bd_dom"/>
</dbReference>
<gene>
    <name evidence="12" type="ORF">GCM10007891_14530</name>
</gene>
<dbReference type="SUPFAM" id="SSF50692">
    <property type="entry name" value="ADC-like"/>
    <property type="match status" value="1"/>
</dbReference>
<evidence type="ECO:0000256" key="4">
    <source>
        <dbReference type="ARBA" id="ARBA00022485"/>
    </source>
</evidence>
<dbReference type="SUPFAM" id="SSF53706">
    <property type="entry name" value="Formate dehydrogenase/DMSO reductase, domains 1-3"/>
    <property type="match status" value="1"/>
</dbReference>
<reference evidence="12" key="2">
    <citation type="submission" date="2023-01" db="EMBL/GenBank/DDBJ databases">
        <title>Draft genome sequence of Methylophaga thalassica strain NBRC 102424.</title>
        <authorList>
            <person name="Sun Q."/>
            <person name="Mori K."/>
        </authorList>
    </citation>
    <scope>NUCLEOTIDE SEQUENCE</scope>
    <source>
        <strain evidence="12">NBRC 102424</strain>
    </source>
</reference>
<keyword evidence="13" id="KW-1185">Reference proteome</keyword>
<evidence type="ECO:0000256" key="10">
    <source>
        <dbReference type="ARBA" id="ARBA00023063"/>
    </source>
</evidence>
<dbReference type="InterPro" id="IPR009010">
    <property type="entry name" value="Asp_de-COase-like_dom_sf"/>
</dbReference>
<dbReference type="RefSeq" id="WP_284722924.1">
    <property type="nucleotide sequence ID" value="NZ_BSND01000005.1"/>
</dbReference>
<evidence type="ECO:0000256" key="8">
    <source>
        <dbReference type="ARBA" id="ARBA00023004"/>
    </source>
</evidence>
<reference evidence="12" key="1">
    <citation type="journal article" date="2014" name="Int. J. Syst. Evol. Microbiol.">
        <title>Complete genome of a new Firmicutes species belonging to the dominant human colonic microbiota ('Ruminococcus bicirculans') reveals two chromosomes and a selective capacity to utilize plant glucans.</title>
        <authorList>
            <consortium name="NISC Comparative Sequencing Program"/>
            <person name="Wegmann U."/>
            <person name="Louis P."/>
            <person name="Goesmann A."/>
            <person name="Henrissat B."/>
            <person name="Duncan S.H."/>
            <person name="Flint H.J."/>
        </authorList>
    </citation>
    <scope>NUCLEOTIDE SEQUENCE</scope>
    <source>
        <strain evidence="12">NBRC 102424</strain>
    </source>
</reference>
<keyword evidence="8" id="KW-0408">Iron</keyword>
<dbReference type="InterPro" id="IPR006656">
    <property type="entry name" value="Mopterin_OxRdtase"/>
</dbReference>
<dbReference type="SMART" id="SM00926">
    <property type="entry name" value="Molybdop_Fe4S4"/>
    <property type="match status" value="1"/>
</dbReference>
<dbReference type="PROSITE" id="PS00490">
    <property type="entry name" value="MOLYBDOPTERIN_PROK_2"/>
    <property type="match status" value="1"/>
</dbReference>
<evidence type="ECO:0000256" key="1">
    <source>
        <dbReference type="ARBA" id="ARBA00001942"/>
    </source>
</evidence>
<keyword evidence="5" id="KW-0500">Molybdenum</keyword>
<evidence type="ECO:0000256" key="5">
    <source>
        <dbReference type="ARBA" id="ARBA00022505"/>
    </source>
</evidence>
<evidence type="ECO:0000256" key="9">
    <source>
        <dbReference type="ARBA" id="ARBA00023014"/>
    </source>
</evidence>
<dbReference type="Pfam" id="PF01568">
    <property type="entry name" value="Molydop_binding"/>
    <property type="match status" value="1"/>
</dbReference>
<evidence type="ECO:0000313" key="12">
    <source>
        <dbReference type="EMBL" id="GLP99599.1"/>
    </source>
</evidence>
<dbReference type="Gene3D" id="2.20.25.90">
    <property type="entry name" value="ADC-like domains"/>
    <property type="match status" value="1"/>
</dbReference>
<comment type="similarity">
    <text evidence="3">Belongs to the prokaryotic molybdopterin-containing oxidoreductase family. NasA/NapA/NarB subfamily.</text>
</comment>
<dbReference type="CDD" id="cd02754">
    <property type="entry name" value="MopB_Nitrate-R-NapA-like"/>
    <property type="match status" value="1"/>
</dbReference>
<keyword evidence="9" id="KW-0411">Iron-sulfur</keyword>
<evidence type="ECO:0000259" key="11">
    <source>
        <dbReference type="PROSITE" id="PS51669"/>
    </source>
</evidence>
<dbReference type="InterPro" id="IPR050123">
    <property type="entry name" value="Prok_molybdopt-oxidoreductase"/>
</dbReference>
<sequence>MAEQHTTTTKTTCPYCGVGCGVLATPLQNGTVQIEGDETHPANLGRLCSKGSALGETVDLGNRLLHPKVHGKRVSWDEAIVSVARGFSDIIAKHGPESVAFYVSGQVLTEDYYTANKLMKGFIGGANIDTNSRLCMSSAVAAYKRAFGSDTVPCSYEDIELADLVILAGSNLAWCHPVIFQRLRQAKEDRPEMKIVVIDPRKTSTCDIADLHLSVKPGTDATLFNGLLHYLKKEDYLDLEFLEAHTEGFAAAMTAAKTSAGSIPQVAAVTELQEQDIVKFYQLFASTEKVVTVYSQGINQSTSGTDKCNSIINCHLATGRIGKPGMGPFSFTGQPNAMGGREVGGLSNQLAAHMEITNPEHHDRVSRFWKADNLARENGAKAIDMFNEVASGKIKAIWIMATNPVVSLPDADKVKVALEKCELVVVSECEQFTDTTELADILLPAAAWGEKDGMVTNSERRISHQRAFLPLPGEARPDWWIITQVARKMGFEAAFPFEKPADVFREHAQLSAFENDGERDFNIGGLADISDEDYDNLVPVQWPVMENTEMGTARLFTDKRFFTPSGKARMISVEPKLPFNPTTEAYPLVLNTGRIRDQWHTMTRTGRAVRLNAHIPEPMVQIHPLDAATFELVDGALAEVSSQWGEMIVRVVVTDEQRPGSIFVPIHWSSQYASMARVDALVASVYDPVSGQPESKHTPVTIRAYQPVWHGFILSRHPITVKDANYWVKVRGAQFWRYEIAGQQSLDDPAKWAQQHLGEEGEWLDFTDAKAGRYRAGQIKRNRLEGVVFIAPSHDLPARSWLSQLFSLNSLSDAERYSLLVGQPSQGQKDAGQIVCSCFGVGQNTLNEAIQSGHVNSVDEIGQKLKAGTNCGSCVPELKKLLAH</sequence>
<comment type="caution">
    <text evidence="12">The sequence shown here is derived from an EMBL/GenBank/DDBJ whole genome shotgun (WGS) entry which is preliminary data.</text>
</comment>
<dbReference type="InterPro" id="IPR041957">
    <property type="entry name" value="CT_Nitrate-R-NapA-like"/>
</dbReference>
<name>A0ABQ5TTV1_9GAMM</name>
<keyword evidence="7" id="KW-0560">Oxidoreductase</keyword>
<dbReference type="PANTHER" id="PTHR43105:SF9">
    <property type="entry name" value="NADPH-FE(3+) OXIDOREDUCTASE SUBUNIT ALPHA"/>
    <property type="match status" value="1"/>
</dbReference>
<dbReference type="PROSITE" id="PS51669">
    <property type="entry name" value="4FE4S_MOW_BIS_MGD"/>
    <property type="match status" value="1"/>
</dbReference>
<comment type="cofactor">
    <cofactor evidence="2">
        <name>[4Fe-4S] cluster</name>
        <dbReference type="ChEBI" id="CHEBI:49883"/>
    </cofactor>
</comment>
<proteinExistence type="inferred from homology"/>
<evidence type="ECO:0000256" key="6">
    <source>
        <dbReference type="ARBA" id="ARBA00022723"/>
    </source>
</evidence>
<dbReference type="EMBL" id="BSND01000005">
    <property type="protein sequence ID" value="GLP99599.1"/>
    <property type="molecule type" value="Genomic_DNA"/>
</dbReference>
<dbReference type="Proteomes" id="UP001161423">
    <property type="component" value="Unassembled WGS sequence"/>
</dbReference>
<dbReference type="InterPro" id="IPR006963">
    <property type="entry name" value="Mopterin_OxRdtase_4Fe-4S_dom"/>
</dbReference>
<dbReference type="InterPro" id="IPR006657">
    <property type="entry name" value="MoPterin_dinucl-bd_dom"/>
</dbReference>
<evidence type="ECO:0000256" key="3">
    <source>
        <dbReference type="ARBA" id="ARBA00008747"/>
    </source>
</evidence>
<dbReference type="Gene3D" id="3.40.50.740">
    <property type="match status" value="1"/>
</dbReference>
<organism evidence="12 13">
    <name type="scientific">Methylophaga thalassica</name>
    <dbReference type="NCBI Taxonomy" id="40223"/>
    <lineage>
        <taxon>Bacteria</taxon>
        <taxon>Pseudomonadati</taxon>
        <taxon>Pseudomonadota</taxon>
        <taxon>Gammaproteobacteria</taxon>
        <taxon>Thiotrichales</taxon>
        <taxon>Piscirickettsiaceae</taxon>
        <taxon>Methylophaga</taxon>
    </lineage>
</organism>
<evidence type="ECO:0000256" key="2">
    <source>
        <dbReference type="ARBA" id="ARBA00001966"/>
    </source>
</evidence>
<dbReference type="Pfam" id="PF00384">
    <property type="entry name" value="Molybdopterin"/>
    <property type="match status" value="1"/>
</dbReference>
<evidence type="ECO:0000313" key="13">
    <source>
        <dbReference type="Proteomes" id="UP001161423"/>
    </source>
</evidence>
<dbReference type="PANTHER" id="PTHR43105">
    <property type="entry name" value="RESPIRATORY NITRATE REDUCTASE"/>
    <property type="match status" value="1"/>
</dbReference>
<accession>A0ABQ5TTV1</accession>
<dbReference type="InterPro" id="IPR006655">
    <property type="entry name" value="Mopterin_OxRdtase_prok_CS"/>
</dbReference>
<evidence type="ECO:0000256" key="7">
    <source>
        <dbReference type="ARBA" id="ARBA00023002"/>
    </source>
</evidence>
<dbReference type="InterPro" id="IPR027467">
    <property type="entry name" value="MopterinOxRdtase_cofactor_BS"/>
</dbReference>
<dbReference type="Gene3D" id="3.40.228.10">
    <property type="entry name" value="Dimethylsulfoxide Reductase, domain 2"/>
    <property type="match status" value="1"/>
</dbReference>
<keyword evidence="4" id="KW-0004">4Fe-4S</keyword>
<dbReference type="CDD" id="cd02791">
    <property type="entry name" value="MopB_CT_Nitrate-R-NapA-like"/>
    <property type="match status" value="1"/>
</dbReference>
<keyword evidence="6" id="KW-0479">Metal-binding</keyword>
<dbReference type="Gene3D" id="1.10.10.1100">
    <property type="entry name" value="BFD-like [2Fe-2S]-binding domain"/>
    <property type="match status" value="1"/>
</dbReference>
<dbReference type="Pfam" id="PF04324">
    <property type="entry name" value="Fer2_BFD"/>
    <property type="match status" value="1"/>
</dbReference>
<keyword evidence="10" id="KW-0534">Nitrate assimilation</keyword>